<gene>
    <name evidence="2" type="ORF">DPMN_116940</name>
</gene>
<comment type="caution">
    <text evidence="2">The sequence shown here is derived from an EMBL/GenBank/DDBJ whole genome shotgun (WGS) entry which is preliminary data.</text>
</comment>
<proteinExistence type="predicted"/>
<evidence type="ECO:0000256" key="1">
    <source>
        <dbReference type="SAM" id="MobiDB-lite"/>
    </source>
</evidence>
<name>A0A9D4QUQ5_DREPO</name>
<reference evidence="2" key="1">
    <citation type="journal article" date="2019" name="bioRxiv">
        <title>The Genome of the Zebra Mussel, Dreissena polymorpha: A Resource for Invasive Species Research.</title>
        <authorList>
            <person name="McCartney M.A."/>
            <person name="Auch B."/>
            <person name="Kono T."/>
            <person name="Mallez S."/>
            <person name="Zhang Y."/>
            <person name="Obille A."/>
            <person name="Becker A."/>
            <person name="Abrahante J.E."/>
            <person name="Garbe J."/>
            <person name="Badalamenti J.P."/>
            <person name="Herman A."/>
            <person name="Mangelson H."/>
            <person name="Liachko I."/>
            <person name="Sullivan S."/>
            <person name="Sone E.D."/>
            <person name="Koren S."/>
            <person name="Silverstein K.A.T."/>
            <person name="Beckman K.B."/>
            <person name="Gohl D.M."/>
        </authorList>
    </citation>
    <scope>NUCLEOTIDE SEQUENCE</scope>
    <source>
        <strain evidence="2">Duluth1</strain>
        <tissue evidence="2">Whole animal</tissue>
    </source>
</reference>
<evidence type="ECO:0000313" key="2">
    <source>
        <dbReference type="EMBL" id="KAH3843422.1"/>
    </source>
</evidence>
<sequence length="87" mass="9836">MSNETKNQQKLNFTGTKPQTKSAVKKYRPDTSDNSNSSMEELNSINIQLQAMTEGISNLREDLKGMIKKDEVEMLITNTVTNLIKKT</sequence>
<feature type="region of interest" description="Disordered" evidence="1">
    <location>
        <begin position="1"/>
        <end position="38"/>
    </location>
</feature>
<keyword evidence="3" id="KW-1185">Reference proteome</keyword>
<feature type="compositionally biased region" description="Polar residues" evidence="1">
    <location>
        <begin position="1"/>
        <end position="22"/>
    </location>
</feature>
<protein>
    <submittedName>
        <fullName evidence="2">Uncharacterized protein</fullName>
    </submittedName>
</protein>
<evidence type="ECO:0000313" key="3">
    <source>
        <dbReference type="Proteomes" id="UP000828390"/>
    </source>
</evidence>
<reference evidence="2" key="2">
    <citation type="submission" date="2020-11" db="EMBL/GenBank/DDBJ databases">
        <authorList>
            <person name="McCartney M.A."/>
            <person name="Auch B."/>
            <person name="Kono T."/>
            <person name="Mallez S."/>
            <person name="Becker A."/>
            <person name="Gohl D.M."/>
            <person name="Silverstein K.A.T."/>
            <person name="Koren S."/>
            <person name="Bechman K.B."/>
            <person name="Herman A."/>
            <person name="Abrahante J.E."/>
            <person name="Garbe J."/>
        </authorList>
    </citation>
    <scope>NUCLEOTIDE SEQUENCE</scope>
    <source>
        <strain evidence="2">Duluth1</strain>
        <tissue evidence="2">Whole animal</tissue>
    </source>
</reference>
<organism evidence="2 3">
    <name type="scientific">Dreissena polymorpha</name>
    <name type="common">Zebra mussel</name>
    <name type="synonym">Mytilus polymorpha</name>
    <dbReference type="NCBI Taxonomy" id="45954"/>
    <lineage>
        <taxon>Eukaryota</taxon>
        <taxon>Metazoa</taxon>
        <taxon>Spiralia</taxon>
        <taxon>Lophotrochozoa</taxon>
        <taxon>Mollusca</taxon>
        <taxon>Bivalvia</taxon>
        <taxon>Autobranchia</taxon>
        <taxon>Heteroconchia</taxon>
        <taxon>Euheterodonta</taxon>
        <taxon>Imparidentia</taxon>
        <taxon>Neoheterodontei</taxon>
        <taxon>Myida</taxon>
        <taxon>Dreissenoidea</taxon>
        <taxon>Dreissenidae</taxon>
        <taxon>Dreissena</taxon>
    </lineage>
</organism>
<accession>A0A9D4QUQ5</accession>
<dbReference type="AlphaFoldDB" id="A0A9D4QUQ5"/>
<dbReference type="Proteomes" id="UP000828390">
    <property type="component" value="Unassembled WGS sequence"/>
</dbReference>
<dbReference type="EMBL" id="JAIWYP010000004">
    <property type="protein sequence ID" value="KAH3843422.1"/>
    <property type="molecule type" value="Genomic_DNA"/>
</dbReference>